<dbReference type="KEGG" id="ncv:NCAV_1531"/>
<name>A0A2K5ASS1_9ARCH</name>
<dbReference type="Proteomes" id="UP000236248">
    <property type="component" value="Chromosome NCAV"/>
</dbReference>
<reference evidence="2" key="1">
    <citation type="submission" date="2018-01" db="EMBL/GenBank/DDBJ databases">
        <authorList>
            <person name="Kerou L M."/>
        </authorList>
    </citation>
    <scope>NUCLEOTIDE SEQUENCE [LARGE SCALE GENOMIC DNA]</scope>
    <source>
        <strain evidence="2">SCU2</strain>
    </source>
</reference>
<organism evidence="1 2">
    <name type="scientific">Candidatus Nitrosocaldus cavascurensis</name>
    <dbReference type="NCBI Taxonomy" id="2058097"/>
    <lineage>
        <taxon>Archaea</taxon>
        <taxon>Nitrososphaerota</taxon>
        <taxon>Nitrososphaeria</taxon>
        <taxon>Candidatus Nitrosocaldales</taxon>
        <taxon>Candidatus Nitrosocaldaceae</taxon>
        <taxon>Candidatus Nitrosocaldus</taxon>
    </lineage>
</organism>
<evidence type="ECO:0000313" key="2">
    <source>
        <dbReference type="Proteomes" id="UP000236248"/>
    </source>
</evidence>
<proteinExistence type="predicted"/>
<evidence type="ECO:0000313" key="1">
    <source>
        <dbReference type="EMBL" id="SPC34696.1"/>
    </source>
</evidence>
<dbReference type="EMBL" id="LT981265">
    <property type="protein sequence ID" value="SPC34696.1"/>
    <property type="molecule type" value="Genomic_DNA"/>
</dbReference>
<keyword evidence="2" id="KW-1185">Reference proteome</keyword>
<gene>
    <name evidence="1" type="ORF">NCAV_1531</name>
</gene>
<sequence length="106" mass="11956">MMKSSETEIMLIVDEKELKRHISKISKEMPSLNGILRDIEKVVTLSCSIAYDLERRREMDEKEDSALCTRLKLARALAYNSATSAAAIISLLAEYIKDKSAKVDGY</sequence>
<protein>
    <submittedName>
        <fullName evidence="1">Uncharacterized protein</fullName>
    </submittedName>
</protein>
<accession>A0A2K5ASS1</accession>
<dbReference type="AlphaFoldDB" id="A0A2K5ASS1"/>